<evidence type="ECO:0000256" key="1">
    <source>
        <dbReference type="SAM" id="MobiDB-lite"/>
    </source>
</evidence>
<keyword evidence="2" id="KW-0812">Transmembrane</keyword>
<reference evidence="3" key="1">
    <citation type="journal article" date="2012" name="PLoS ONE">
        <title>Gene sets for utilization of primary and secondary nutrition supplies in the distal gut of endangered iberian lynx.</title>
        <authorList>
            <person name="Alcaide M."/>
            <person name="Messina E."/>
            <person name="Richter M."/>
            <person name="Bargiela R."/>
            <person name="Peplies J."/>
            <person name="Huws S.A."/>
            <person name="Newbold C.J."/>
            <person name="Golyshin P.N."/>
            <person name="Simon M.A."/>
            <person name="Lopez G."/>
            <person name="Yakimov M.M."/>
            <person name="Ferrer M."/>
        </authorList>
    </citation>
    <scope>NUCLEOTIDE SEQUENCE</scope>
</reference>
<feature type="transmembrane region" description="Helical" evidence="2">
    <location>
        <begin position="45"/>
        <end position="69"/>
    </location>
</feature>
<feature type="compositionally biased region" description="Basic residues" evidence="1">
    <location>
        <begin position="171"/>
        <end position="182"/>
    </location>
</feature>
<dbReference type="AlphaFoldDB" id="J9GW37"/>
<feature type="region of interest" description="Disordered" evidence="1">
    <location>
        <begin position="168"/>
        <end position="202"/>
    </location>
</feature>
<dbReference type="SUPFAM" id="SSF56925">
    <property type="entry name" value="OMPA-like"/>
    <property type="match status" value="1"/>
</dbReference>
<organism evidence="3">
    <name type="scientific">gut metagenome</name>
    <dbReference type="NCBI Taxonomy" id="749906"/>
    <lineage>
        <taxon>unclassified sequences</taxon>
        <taxon>metagenomes</taxon>
        <taxon>organismal metagenomes</taxon>
    </lineage>
</organism>
<keyword evidence="2" id="KW-1133">Transmembrane helix</keyword>
<accession>J9GW37</accession>
<keyword evidence="2" id="KW-0472">Membrane</keyword>
<protein>
    <submittedName>
        <fullName evidence="3">Uncharacterized protein</fullName>
    </submittedName>
</protein>
<gene>
    <name evidence="3" type="ORF">EVA_04712</name>
</gene>
<dbReference type="InterPro" id="IPR011250">
    <property type="entry name" value="OMP/PagP_B-barrel"/>
</dbReference>
<name>J9GW37_9ZZZZ</name>
<evidence type="ECO:0000256" key="2">
    <source>
        <dbReference type="SAM" id="Phobius"/>
    </source>
</evidence>
<sequence length="415" mass="45956">MKDDELWMKKMKEKLEDYSEPTPVAGWEQLEKELMLSVTRRNISYWKWTAAVAAVFLLVAMTSVSLYFLGTPAADEMRQMQTPVLAVVPGGLSEVYPADVTGENGASALLPLSSRNRLVRVENRMACPDEKSCKAESADAQTVANDLEKVLREKETCLPAVENELEDVSRKGKKENRKSRRPSTKDKLHLPDGSTGPSHNGWSLGLSVGNAAGATGEGGGYPVMSRVSMQAVANGFMDIPNDKTVVFEGDIPYLLQKNRVLDIKHHQPISVGVSFRKALPKGFSIETGLMYTLLSSDLKVENHNRELEQKLHYIGIPLRANWNFLDKKLFTLYVSGGGMMEKCVYGKVGTEKETVKPLQFSVSGGIGGQLNVTKHVGIYVEPGVAYFFDDGSDVQTIRKENPFQFHVQAGIRFTY</sequence>
<comment type="caution">
    <text evidence="3">The sequence shown here is derived from an EMBL/GenBank/DDBJ whole genome shotgun (WGS) entry which is preliminary data.</text>
</comment>
<dbReference type="EMBL" id="AMCI01000951">
    <property type="protein sequence ID" value="EJX07168.1"/>
    <property type="molecule type" value="Genomic_DNA"/>
</dbReference>
<evidence type="ECO:0000313" key="3">
    <source>
        <dbReference type="EMBL" id="EJX07168.1"/>
    </source>
</evidence>
<proteinExistence type="predicted"/>